<dbReference type="Gene3D" id="3.40.630.10">
    <property type="entry name" value="Zn peptidases"/>
    <property type="match status" value="1"/>
</dbReference>
<dbReference type="EMBL" id="CP022742">
    <property type="protein sequence ID" value="ASU23762.1"/>
    <property type="molecule type" value="Genomic_DNA"/>
</dbReference>
<proteinExistence type="predicted"/>
<sequence>MNVSTDGVRLSFFGLSCPHIFTGGYNSHGIHEFIAIGGMEQAMNLILKLAQKIVLANQH</sequence>
<dbReference type="AlphaFoldDB" id="A0A223N1G7"/>
<evidence type="ECO:0000313" key="1">
    <source>
        <dbReference type="EMBL" id="ASU23762.1"/>
    </source>
</evidence>
<organism evidence="1 2">
    <name type="scientific">Vibrio qinghaiensis</name>
    <dbReference type="NCBI Taxonomy" id="2025808"/>
    <lineage>
        <taxon>Bacteria</taxon>
        <taxon>Pseudomonadati</taxon>
        <taxon>Pseudomonadota</taxon>
        <taxon>Gammaproteobacteria</taxon>
        <taxon>Vibrionales</taxon>
        <taxon>Vibrionaceae</taxon>
        <taxon>Vibrio</taxon>
    </lineage>
</organism>
<gene>
    <name evidence="1" type="ORF">CCZ37_14295</name>
</gene>
<keyword evidence="2" id="KW-1185">Reference proteome</keyword>
<accession>A0A223N1G7</accession>
<evidence type="ECO:0000313" key="2">
    <source>
        <dbReference type="Proteomes" id="UP000215148"/>
    </source>
</evidence>
<reference evidence="1 2" key="1">
    <citation type="submission" date="2017-08" db="EMBL/GenBank/DDBJ databases">
        <title>The Vibrio qinghaiensis sp.-Q67 is a luminous bacteria isolated firstly from Qinghai lake, Qinghai province, China, which has been proved to be very sensitive to detect environmental and food pollutants. Therefore, complete genome analysis of V. qinghaiensis sp.-Q67 highlights the potential application of this strain on detection of hazards in the contaminated environments.</title>
        <authorList>
            <person name="Gong L."/>
        </authorList>
    </citation>
    <scope>NUCLEOTIDE SEQUENCE [LARGE SCALE GENOMIC DNA]</scope>
    <source>
        <strain evidence="1 2">Q67</strain>
    </source>
</reference>
<name>A0A223N1G7_9VIBR</name>
<evidence type="ECO:0008006" key="3">
    <source>
        <dbReference type="Google" id="ProtNLM"/>
    </source>
</evidence>
<dbReference type="KEGG" id="vqi:CCZ37_14295"/>
<dbReference type="SUPFAM" id="SSF53187">
    <property type="entry name" value="Zn-dependent exopeptidases"/>
    <property type="match status" value="1"/>
</dbReference>
<protein>
    <recommendedName>
        <fullName evidence="3">Tripeptide aminopeptidase</fullName>
    </recommendedName>
</protein>
<dbReference type="Proteomes" id="UP000215148">
    <property type="component" value="Chromosome 2"/>
</dbReference>